<dbReference type="eggNOG" id="KOG1021">
    <property type="taxonomic scope" value="Eukaryota"/>
</dbReference>
<evidence type="ECO:0000256" key="1">
    <source>
        <dbReference type="ARBA" id="ARBA00004648"/>
    </source>
</evidence>
<evidence type="ECO:0000256" key="2">
    <source>
        <dbReference type="ARBA" id="ARBA00004922"/>
    </source>
</evidence>
<keyword evidence="10" id="KW-0472">Membrane</keyword>
<evidence type="ECO:0000259" key="14">
    <source>
        <dbReference type="Pfam" id="PF03016"/>
    </source>
</evidence>
<keyword evidence="4" id="KW-0328">Glycosyltransferase</keyword>
<evidence type="ECO:0000256" key="13">
    <source>
        <dbReference type="SAM" id="MobiDB-lite"/>
    </source>
</evidence>
<dbReference type="HOGENOM" id="CLU_013906_4_0_1"/>
<evidence type="ECO:0000256" key="4">
    <source>
        <dbReference type="ARBA" id="ARBA00022676"/>
    </source>
</evidence>
<evidence type="ECO:0000256" key="5">
    <source>
        <dbReference type="ARBA" id="ARBA00022679"/>
    </source>
</evidence>
<dbReference type="InterPro" id="IPR040911">
    <property type="entry name" value="Exostosin_GT47"/>
</dbReference>
<dbReference type="Proteomes" id="UP000015101">
    <property type="component" value="Unassembled WGS sequence"/>
</dbReference>
<dbReference type="GO" id="GO:0008375">
    <property type="term" value="F:acetylglucosaminyltransferase activity"/>
    <property type="evidence" value="ECO:0000318"/>
    <property type="project" value="GO_Central"/>
</dbReference>
<keyword evidence="12" id="KW-0325">Glycoprotein</keyword>
<dbReference type="InterPro" id="IPR004263">
    <property type="entry name" value="Exostosin"/>
</dbReference>
<keyword evidence="7" id="KW-0256">Endoplasmic reticulum</keyword>
<dbReference type="OMA" id="RRQAWST"/>
<accession>T1EGP0</accession>
<organism evidence="17 18">
    <name type="scientific">Helobdella robusta</name>
    <name type="common">Californian leech</name>
    <dbReference type="NCBI Taxonomy" id="6412"/>
    <lineage>
        <taxon>Eukaryota</taxon>
        <taxon>Metazoa</taxon>
        <taxon>Spiralia</taxon>
        <taxon>Lophotrochozoa</taxon>
        <taxon>Annelida</taxon>
        <taxon>Clitellata</taxon>
        <taxon>Hirudinea</taxon>
        <taxon>Rhynchobdellida</taxon>
        <taxon>Glossiphoniidae</taxon>
        <taxon>Helobdella</taxon>
    </lineage>
</organism>
<feature type="domain" description="Glycosyl transferase 64" evidence="15">
    <location>
        <begin position="473"/>
        <end position="632"/>
    </location>
</feature>
<reference evidence="18" key="1">
    <citation type="submission" date="2012-12" db="EMBL/GenBank/DDBJ databases">
        <authorList>
            <person name="Hellsten U."/>
            <person name="Grimwood J."/>
            <person name="Chapman J.A."/>
            <person name="Shapiro H."/>
            <person name="Aerts A."/>
            <person name="Otillar R.P."/>
            <person name="Terry A.Y."/>
            <person name="Boore J.L."/>
            <person name="Simakov O."/>
            <person name="Marletaz F."/>
            <person name="Cho S.-J."/>
            <person name="Edsinger-Gonzales E."/>
            <person name="Havlak P."/>
            <person name="Kuo D.-H."/>
            <person name="Larsson T."/>
            <person name="Lv J."/>
            <person name="Arendt D."/>
            <person name="Savage R."/>
            <person name="Osoegawa K."/>
            <person name="de Jong P."/>
            <person name="Lindberg D.R."/>
            <person name="Seaver E.C."/>
            <person name="Weisblat D.A."/>
            <person name="Putnam N.H."/>
            <person name="Grigoriev I.V."/>
            <person name="Rokhsar D.S."/>
        </authorList>
    </citation>
    <scope>NUCLEOTIDE SEQUENCE</scope>
</reference>
<evidence type="ECO:0000256" key="9">
    <source>
        <dbReference type="ARBA" id="ARBA00022989"/>
    </source>
</evidence>
<evidence type="ECO:0000313" key="18">
    <source>
        <dbReference type="Proteomes" id="UP000015101"/>
    </source>
</evidence>
<keyword evidence="6" id="KW-0812">Transmembrane</keyword>
<dbReference type="GO" id="GO:0005789">
    <property type="term" value="C:endoplasmic reticulum membrane"/>
    <property type="evidence" value="ECO:0007669"/>
    <property type="project" value="UniProtKB-SubCell"/>
</dbReference>
<dbReference type="CTD" id="20195740"/>
<dbReference type="PANTHER" id="PTHR48261:SF3">
    <property type="entry name" value="EXOSTOSIN GLYCOSYLTRANSFERASE 1"/>
    <property type="match status" value="1"/>
</dbReference>
<dbReference type="AlphaFoldDB" id="T1EGP0"/>
<evidence type="ECO:0000313" key="17">
    <source>
        <dbReference type="EnsemblMetazoa" id="HelroP119925"/>
    </source>
</evidence>
<evidence type="ECO:0000259" key="15">
    <source>
        <dbReference type="Pfam" id="PF09258"/>
    </source>
</evidence>
<evidence type="ECO:0000313" key="16">
    <source>
        <dbReference type="EMBL" id="ESN98566.1"/>
    </source>
</evidence>
<keyword evidence="18" id="KW-1185">Reference proteome</keyword>
<protein>
    <recommendedName>
        <fullName evidence="19">Exostosin GT47 domain-containing protein</fullName>
    </recommendedName>
</protein>
<feature type="compositionally biased region" description="Low complexity" evidence="13">
    <location>
        <begin position="401"/>
        <end position="430"/>
    </location>
</feature>
<dbReference type="Gene3D" id="3.90.550.10">
    <property type="entry name" value="Spore Coat Polysaccharide Biosynthesis Protein SpsA, Chain A"/>
    <property type="match status" value="1"/>
</dbReference>
<evidence type="ECO:0000256" key="3">
    <source>
        <dbReference type="ARBA" id="ARBA00010271"/>
    </source>
</evidence>
<dbReference type="GO" id="GO:0015012">
    <property type="term" value="P:heparan sulfate proteoglycan biosynthetic process"/>
    <property type="evidence" value="ECO:0007669"/>
    <property type="project" value="UniProtKB-ARBA"/>
</dbReference>
<dbReference type="EMBL" id="AMQM01005916">
    <property type="status" value="NOT_ANNOTATED_CDS"/>
    <property type="molecule type" value="Genomic_DNA"/>
</dbReference>
<dbReference type="EnsemblMetazoa" id="HelroT119925">
    <property type="protein sequence ID" value="HelroP119925"/>
    <property type="gene ID" value="HelroG119925"/>
</dbReference>
<dbReference type="GO" id="GO:0015020">
    <property type="term" value="F:glucuronosyltransferase activity"/>
    <property type="evidence" value="ECO:0000318"/>
    <property type="project" value="GO_Central"/>
</dbReference>
<evidence type="ECO:0000256" key="10">
    <source>
        <dbReference type="ARBA" id="ARBA00023136"/>
    </source>
</evidence>
<dbReference type="EMBL" id="KB097144">
    <property type="protein sequence ID" value="ESN98566.1"/>
    <property type="molecule type" value="Genomic_DNA"/>
</dbReference>
<dbReference type="PANTHER" id="PTHR48261">
    <property type="entry name" value="ACETYLGLUCOSAMINYLTRANSFERASE"/>
    <property type="match status" value="1"/>
</dbReference>
<dbReference type="FunCoup" id="T1EGP0">
    <property type="interactions" value="608"/>
</dbReference>
<keyword evidence="5" id="KW-0808">Transferase</keyword>
<evidence type="ECO:0000256" key="12">
    <source>
        <dbReference type="ARBA" id="ARBA00023180"/>
    </source>
</evidence>
<dbReference type="InterPro" id="IPR015338">
    <property type="entry name" value="GT64_dom"/>
</dbReference>
<keyword evidence="9" id="KW-1133">Transmembrane helix</keyword>
<evidence type="ECO:0000256" key="11">
    <source>
        <dbReference type="ARBA" id="ARBA00023157"/>
    </source>
</evidence>
<comment type="similarity">
    <text evidence="3">Belongs to the glycosyltransferase 47 family.</text>
</comment>
<comment type="pathway">
    <text evidence="2">Protein modification; protein glycosylation.</text>
</comment>
<evidence type="ECO:0008006" key="19">
    <source>
        <dbReference type="Google" id="ProtNLM"/>
    </source>
</evidence>
<keyword evidence="11" id="KW-1015">Disulfide bond</keyword>
<dbReference type="RefSeq" id="XP_009023502.1">
    <property type="nucleotide sequence ID" value="XM_009025254.1"/>
</dbReference>
<feature type="domain" description="Exostosin GT47" evidence="14">
    <location>
        <begin position="15"/>
        <end position="303"/>
    </location>
</feature>
<reference evidence="16 18" key="2">
    <citation type="journal article" date="2013" name="Nature">
        <title>Insights into bilaterian evolution from three spiralian genomes.</title>
        <authorList>
            <person name="Simakov O."/>
            <person name="Marletaz F."/>
            <person name="Cho S.J."/>
            <person name="Edsinger-Gonzales E."/>
            <person name="Havlak P."/>
            <person name="Hellsten U."/>
            <person name="Kuo D.H."/>
            <person name="Larsson T."/>
            <person name="Lv J."/>
            <person name="Arendt D."/>
            <person name="Savage R."/>
            <person name="Osoegawa K."/>
            <person name="de Jong P."/>
            <person name="Grimwood J."/>
            <person name="Chapman J.A."/>
            <person name="Shapiro H."/>
            <person name="Aerts A."/>
            <person name="Otillar R.P."/>
            <person name="Terry A.Y."/>
            <person name="Boore J.L."/>
            <person name="Grigoriev I.V."/>
            <person name="Lindberg D.R."/>
            <person name="Seaver E.C."/>
            <person name="Weisblat D.A."/>
            <person name="Putnam N.H."/>
            <person name="Rokhsar D.S."/>
        </authorList>
    </citation>
    <scope>NUCLEOTIDE SEQUENCE</scope>
</reference>
<dbReference type="GeneID" id="20195740"/>
<name>T1EGP0_HELRO</name>
<dbReference type="InParanoid" id="T1EGP0"/>
<evidence type="ECO:0000256" key="7">
    <source>
        <dbReference type="ARBA" id="ARBA00022824"/>
    </source>
</evidence>
<gene>
    <name evidence="17" type="primary">20195740</name>
    <name evidence="16" type="ORF">HELRODRAFT_119925</name>
</gene>
<dbReference type="Pfam" id="PF09258">
    <property type="entry name" value="Glyco_transf_64"/>
    <property type="match status" value="1"/>
</dbReference>
<dbReference type="InterPro" id="IPR029044">
    <property type="entry name" value="Nucleotide-diphossugar_trans"/>
</dbReference>
<evidence type="ECO:0000256" key="6">
    <source>
        <dbReference type="ARBA" id="ARBA00022692"/>
    </source>
</evidence>
<reference evidence="17" key="3">
    <citation type="submission" date="2015-06" db="UniProtKB">
        <authorList>
            <consortium name="EnsemblMetazoa"/>
        </authorList>
    </citation>
    <scope>IDENTIFICATION</scope>
</reference>
<keyword evidence="8" id="KW-0735">Signal-anchor</keyword>
<dbReference type="STRING" id="6412.T1EGP0"/>
<dbReference type="GO" id="GO:0005794">
    <property type="term" value="C:Golgi apparatus"/>
    <property type="evidence" value="ECO:0000318"/>
    <property type="project" value="GO_Central"/>
</dbReference>
<comment type="subcellular location">
    <subcellularLocation>
        <location evidence="1">Endoplasmic reticulum membrane</location>
        <topology evidence="1">Single-pass type II membrane protein</topology>
    </subcellularLocation>
</comment>
<proteinExistence type="inferred from homology"/>
<sequence length="648" mass="74661">KCRMHNCFDTSICLKNGFKVYIYPVESYEKEISSTYREILSSIRRSRYFTSDPSAACLFILSLDTLDRDPLSKSFVKGLRGKLNHLKYWRHGINHLIFNLYSGTWPDYKEMDIGFDVGMAMIAKTSLSQQHFRPNFDISFPLFHPEHSYRGGELGLVQSTGNLAGGRSFILVFKGKRYLSGIGSETRNFLYHLNNNRDIILLTTCKHGKDWKTLKDDRCEVDNRDYDKWDYKVLLRNSTFCLVPRGRRLGSYRFLEALQAGCIPLILSNDWVLPFSEVIDWSRALLWADERMLLQLPSLVRSIGTERILLLRQQTQFLWDTYFSSIDKIVATTLEALKDRIFKQDSTSRTSSVWNSFPGGLVHLPEYSQSLASYPFYSVSSDSSLPSSSYPLSVGRNPVPNSRDSNNKNNKYNNGSSLSPSSSLSSSPSFLPNRRKARKFEAVILAGEKSLPFSQKSFVYSLLRIVDDDGGGLLTLNEDVIITTDEIDFANHVWSQHRSQLIGYSERNHFWNSAHLAYQLTSKSTNEYSVIKLQSAFYHRYYNRLYTTFIHQVANYTIQSEEPFCRDIFMNALISHVSKRPPIKLGRRRPIATRVLNHAKQPHIGKIRCFQLAESIFGYSPFKRSVTRLDPIFHLDLVSSFRKKYLNV</sequence>
<feature type="region of interest" description="Disordered" evidence="13">
    <location>
        <begin position="390"/>
        <end position="430"/>
    </location>
</feature>
<dbReference type="OrthoDB" id="5954868at2759"/>
<evidence type="ECO:0000256" key="8">
    <source>
        <dbReference type="ARBA" id="ARBA00022968"/>
    </source>
</evidence>
<dbReference type="KEGG" id="hro:HELRODRAFT_119925"/>
<dbReference type="Pfam" id="PF03016">
    <property type="entry name" value="Exostosin_GT47"/>
    <property type="match status" value="1"/>
</dbReference>